<dbReference type="Proteomes" id="UP001345963">
    <property type="component" value="Unassembled WGS sequence"/>
</dbReference>
<accession>A0ABU7ATC5</accession>
<comment type="caution">
    <text evidence="1">The sequence shown here is derived from an EMBL/GenBank/DDBJ whole genome shotgun (WGS) entry which is preliminary data.</text>
</comment>
<evidence type="ECO:0000313" key="1">
    <source>
        <dbReference type="EMBL" id="MED6241130.1"/>
    </source>
</evidence>
<sequence>MNAALLWKAIQQIYKRQKDQVRAQPRRLEAFRSSRSGEILKSTRCCGRTVERLMPLKAIPTQKANL</sequence>
<keyword evidence="2" id="KW-1185">Reference proteome</keyword>
<reference evidence="1 2" key="1">
    <citation type="submission" date="2021-07" db="EMBL/GenBank/DDBJ databases">
        <authorList>
            <person name="Palmer J.M."/>
        </authorList>
    </citation>
    <scope>NUCLEOTIDE SEQUENCE [LARGE SCALE GENOMIC DNA]</scope>
    <source>
        <strain evidence="1 2">AT_MEX2019</strain>
        <tissue evidence="1">Muscle</tissue>
    </source>
</reference>
<proteinExistence type="predicted"/>
<name>A0ABU7ATC5_9TELE</name>
<protein>
    <submittedName>
        <fullName evidence="1">Uncharacterized protein</fullName>
    </submittedName>
</protein>
<gene>
    <name evidence="1" type="ORF">ATANTOWER_030886</name>
</gene>
<dbReference type="EMBL" id="JAHUTI010029588">
    <property type="protein sequence ID" value="MED6241130.1"/>
    <property type="molecule type" value="Genomic_DNA"/>
</dbReference>
<organism evidence="1 2">
    <name type="scientific">Ataeniobius toweri</name>
    <dbReference type="NCBI Taxonomy" id="208326"/>
    <lineage>
        <taxon>Eukaryota</taxon>
        <taxon>Metazoa</taxon>
        <taxon>Chordata</taxon>
        <taxon>Craniata</taxon>
        <taxon>Vertebrata</taxon>
        <taxon>Euteleostomi</taxon>
        <taxon>Actinopterygii</taxon>
        <taxon>Neopterygii</taxon>
        <taxon>Teleostei</taxon>
        <taxon>Neoteleostei</taxon>
        <taxon>Acanthomorphata</taxon>
        <taxon>Ovalentaria</taxon>
        <taxon>Atherinomorphae</taxon>
        <taxon>Cyprinodontiformes</taxon>
        <taxon>Goodeidae</taxon>
        <taxon>Ataeniobius</taxon>
    </lineage>
</organism>
<evidence type="ECO:0000313" key="2">
    <source>
        <dbReference type="Proteomes" id="UP001345963"/>
    </source>
</evidence>